<comment type="caution">
    <text evidence="8">The sequence shown here is derived from an EMBL/GenBank/DDBJ whole genome shotgun (WGS) entry which is preliminary data.</text>
</comment>
<comment type="function">
    <text evidence="5">Catalyzes the synthesis of gamma-glutamylcysteine (gamma-GC). This compound is used as substrate for the biosynthesis of the low-molecular thiol compound ergothioneine.</text>
</comment>
<proteinExistence type="inferred from homology"/>
<sequence>MTETRPGGAAPPRVVDEAEADALVRGICFKTGPPRFLGVELEWLVHDLQDPSRPVSPRLLAAAADRLRTLPLKSLITIEPGGQLEFSSRPAESLTACAEEVSADLATARPALRSLGLTLAGYGKDPWHPPRRVLTTPRYRAMEDFHDHWGGSGRTVMTKTASVQVCVDAGHEEPGPLGFGRRWRLAHLLGAVLVAAFANSPLDGGRPTGWRSTRQACYERMDPGRTLAPPEDLDPRAAWAAYALDARIMCVRADEGPWEPPWGLDLRGWTRTGHPRPATDDDVAYHLTTLFPPVRPRGHLELRMIDAQPGEDGWLVPLAVTAALFDDPVAAETSYRAVKALADTAGQEPAPRNPLWRNAARHGLADPELHAAAVTCFAAAREALPRLGAGPRILDAVDAFTGRYVARGRCPADDLLDRVDGKTRVADKSRVSGRAGADGKSRVAGTTRADDKGRGTGEDHATGKETPA</sequence>
<comment type="catalytic activity">
    <reaction evidence="4 5 6">
        <text>L-cysteine + L-glutamate + ATP = gamma-L-glutamyl-L-cysteine + ADP + phosphate + H(+)</text>
        <dbReference type="Rhea" id="RHEA:13285"/>
        <dbReference type="ChEBI" id="CHEBI:15378"/>
        <dbReference type="ChEBI" id="CHEBI:29985"/>
        <dbReference type="ChEBI" id="CHEBI:30616"/>
        <dbReference type="ChEBI" id="CHEBI:35235"/>
        <dbReference type="ChEBI" id="CHEBI:43474"/>
        <dbReference type="ChEBI" id="CHEBI:58173"/>
        <dbReference type="ChEBI" id="CHEBI:456216"/>
        <dbReference type="EC" id="6.3.2.2"/>
    </reaction>
</comment>
<evidence type="ECO:0000256" key="2">
    <source>
        <dbReference type="ARBA" id="ARBA00022741"/>
    </source>
</evidence>
<evidence type="ECO:0000313" key="8">
    <source>
        <dbReference type="EMBL" id="GGX65888.1"/>
    </source>
</evidence>
<evidence type="ECO:0000256" key="6">
    <source>
        <dbReference type="PIRNR" id="PIRNR017901"/>
    </source>
</evidence>
<dbReference type="InterPro" id="IPR017809">
    <property type="entry name" value="EgtA_Actinobacteria"/>
</dbReference>
<dbReference type="Gene3D" id="3.30.590.20">
    <property type="match status" value="1"/>
</dbReference>
<comment type="similarity">
    <text evidence="5 6">Belongs to the glutamate--cysteine ligase type 2 family. EgtA subfamily.</text>
</comment>
<keyword evidence="3 5" id="KW-0067">ATP-binding</keyword>
<evidence type="ECO:0000256" key="1">
    <source>
        <dbReference type="ARBA" id="ARBA00022598"/>
    </source>
</evidence>
<evidence type="ECO:0000256" key="4">
    <source>
        <dbReference type="ARBA" id="ARBA00048819"/>
    </source>
</evidence>
<feature type="compositionally biased region" description="Basic and acidic residues" evidence="7">
    <location>
        <begin position="448"/>
        <end position="468"/>
    </location>
</feature>
<dbReference type="EMBL" id="BMUT01000001">
    <property type="protein sequence ID" value="GGX65888.1"/>
    <property type="molecule type" value="Genomic_DNA"/>
</dbReference>
<evidence type="ECO:0000256" key="3">
    <source>
        <dbReference type="ARBA" id="ARBA00022840"/>
    </source>
</evidence>
<keyword evidence="9" id="KW-1185">Reference proteome</keyword>
<reference evidence="9" key="1">
    <citation type="journal article" date="2019" name="Int. J. Syst. Evol. Microbiol.">
        <title>The Global Catalogue of Microorganisms (GCM) 10K type strain sequencing project: providing services to taxonomists for standard genome sequencing and annotation.</title>
        <authorList>
            <consortium name="The Broad Institute Genomics Platform"/>
            <consortium name="The Broad Institute Genome Sequencing Center for Infectious Disease"/>
            <person name="Wu L."/>
            <person name="Ma J."/>
        </authorList>
    </citation>
    <scope>NUCLEOTIDE SEQUENCE [LARGE SCALE GENOMIC DNA]</scope>
    <source>
        <strain evidence="9">JCM 4586</strain>
    </source>
</reference>
<gene>
    <name evidence="5 8" type="primary">egtA</name>
    <name evidence="8" type="ORF">GCM10010324_08670</name>
</gene>
<dbReference type="InterPro" id="IPR006336">
    <property type="entry name" value="GCS2"/>
</dbReference>
<dbReference type="HAMAP" id="MF_02034">
    <property type="entry name" value="EgtA"/>
    <property type="match status" value="1"/>
</dbReference>
<dbReference type="PANTHER" id="PTHR34378:SF1">
    <property type="entry name" value="GLUTAMATE--CYSTEINE LIGASE, CHLOROPLASTIC"/>
    <property type="match status" value="1"/>
</dbReference>
<comment type="pathway">
    <text evidence="5">Amino-acid biosynthesis; ergothioneine biosynthesis.</text>
</comment>
<dbReference type="PIRSF" id="PIRSF017901">
    <property type="entry name" value="GCL"/>
    <property type="match status" value="1"/>
</dbReference>
<organism evidence="8 9">
    <name type="scientific">Streptomyces hiroshimensis</name>
    <dbReference type="NCBI Taxonomy" id="66424"/>
    <lineage>
        <taxon>Bacteria</taxon>
        <taxon>Bacillati</taxon>
        <taxon>Actinomycetota</taxon>
        <taxon>Actinomycetes</taxon>
        <taxon>Kitasatosporales</taxon>
        <taxon>Streptomycetaceae</taxon>
        <taxon>Streptomyces</taxon>
    </lineage>
</organism>
<dbReference type="Pfam" id="PF04107">
    <property type="entry name" value="GCS2"/>
    <property type="match status" value="1"/>
</dbReference>
<evidence type="ECO:0000256" key="5">
    <source>
        <dbReference type="HAMAP-Rule" id="MF_02034"/>
    </source>
</evidence>
<dbReference type="InterPro" id="IPR014746">
    <property type="entry name" value="Gln_synth/guanido_kin_cat_dom"/>
</dbReference>
<dbReference type="InterPro" id="IPR035434">
    <property type="entry name" value="GCL_bact_plant"/>
</dbReference>
<keyword evidence="2 5" id="KW-0547">Nucleotide-binding</keyword>
<evidence type="ECO:0000256" key="7">
    <source>
        <dbReference type="SAM" id="MobiDB-lite"/>
    </source>
</evidence>
<accession>A0ABQ2Y539</accession>
<protein>
    <recommendedName>
        <fullName evidence="5">Glutamate--cysteine ligase EgtA</fullName>
        <ecNumber evidence="5">6.3.2.2</ecNumber>
    </recommendedName>
    <alternativeName>
        <fullName evidence="5">Gamma-glutamylcysteine synthase</fullName>
        <shortName evidence="5">GCS</shortName>
        <shortName evidence="5">Gamma-ECS</shortName>
    </alternativeName>
</protein>
<dbReference type="NCBIfam" id="TIGR03444">
    <property type="entry name" value="EgtA_Cys_ligase"/>
    <property type="match status" value="1"/>
</dbReference>
<dbReference type="EC" id="6.3.2.2" evidence="5"/>
<dbReference type="Proteomes" id="UP000659223">
    <property type="component" value="Unassembled WGS sequence"/>
</dbReference>
<name>A0ABQ2Y539_9ACTN</name>
<dbReference type="PANTHER" id="PTHR34378">
    <property type="entry name" value="GLUTAMATE--CYSTEINE LIGASE, CHLOROPLASTIC"/>
    <property type="match status" value="1"/>
</dbReference>
<keyword evidence="1 5" id="KW-0436">Ligase</keyword>
<dbReference type="SUPFAM" id="SSF55931">
    <property type="entry name" value="Glutamine synthetase/guanido kinase"/>
    <property type="match status" value="1"/>
</dbReference>
<dbReference type="RefSeq" id="WP_190020175.1">
    <property type="nucleotide sequence ID" value="NZ_BMUT01000001.1"/>
</dbReference>
<dbReference type="GO" id="GO:0016874">
    <property type="term" value="F:ligase activity"/>
    <property type="evidence" value="ECO:0007669"/>
    <property type="project" value="UniProtKB-KW"/>
</dbReference>
<feature type="region of interest" description="Disordered" evidence="7">
    <location>
        <begin position="426"/>
        <end position="468"/>
    </location>
</feature>
<evidence type="ECO:0000313" key="9">
    <source>
        <dbReference type="Proteomes" id="UP000659223"/>
    </source>
</evidence>